<dbReference type="Pfam" id="PF13585">
    <property type="entry name" value="CHU_C"/>
    <property type="match status" value="1"/>
</dbReference>
<proteinExistence type="predicted"/>
<feature type="signal peptide" evidence="1">
    <location>
        <begin position="1"/>
        <end position="18"/>
    </location>
</feature>
<dbReference type="InterPro" id="IPR026341">
    <property type="entry name" value="T9SS_type_B"/>
</dbReference>
<comment type="caution">
    <text evidence="2">The sequence shown here is derived from an EMBL/GenBank/DDBJ whole genome shotgun (WGS) entry which is preliminary data.</text>
</comment>
<feature type="chain" id="PRO_5045600060" evidence="1">
    <location>
        <begin position="19"/>
        <end position="689"/>
    </location>
</feature>
<evidence type="ECO:0000313" key="2">
    <source>
        <dbReference type="EMBL" id="MBT2162158.1"/>
    </source>
</evidence>
<evidence type="ECO:0000313" key="3">
    <source>
        <dbReference type="Proteomes" id="UP000740413"/>
    </source>
</evidence>
<dbReference type="Proteomes" id="UP000740413">
    <property type="component" value="Unassembled WGS sequence"/>
</dbReference>
<accession>A0ABS5WFM3</accession>
<name>A0ABS5WFM3_9FLAO</name>
<dbReference type="InterPro" id="IPR049804">
    <property type="entry name" value="Choice_anch_L"/>
</dbReference>
<reference evidence="3" key="1">
    <citation type="submission" date="2023-07" db="EMBL/GenBank/DDBJ databases">
        <title>Zobellia barbeyronii sp. nov., a new marine flavobacterium, isolated from green and red algae.</title>
        <authorList>
            <person name="Nedashkovskaya O.I."/>
            <person name="Otstavnykh N."/>
            <person name="Zhukova N."/>
            <person name="Guzev K."/>
            <person name="Chausova V."/>
            <person name="Tekutyeva L."/>
            <person name="Mikhailov V."/>
            <person name="Isaeva M."/>
        </authorList>
    </citation>
    <scope>NUCLEOTIDE SEQUENCE [LARGE SCALE GENOMIC DNA]</scope>
    <source>
        <strain evidence="3">KMM 6746</strain>
    </source>
</reference>
<dbReference type="EMBL" id="JACATN010000004">
    <property type="protein sequence ID" value="MBT2162158.1"/>
    <property type="molecule type" value="Genomic_DNA"/>
</dbReference>
<keyword evidence="3" id="KW-1185">Reference proteome</keyword>
<dbReference type="NCBIfam" id="TIGR04131">
    <property type="entry name" value="Bac_Flav_CTERM"/>
    <property type="match status" value="1"/>
</dbReference>
<gene>
    <name evidence="2" type="ORF">HW347_12855</name>
</gene>
<sequence length="689" mass="75462">MKILGFLVLLLSSIGLRAQINVDVTTYSVEELVKDILINSNCAETGNYTSKTGSAEGVNGIGYFDANSSDFPFEEGIVLSTGRAKLAEGPNDDIHNSGSDEWLGDAELKSITGSDLLFNASYIQFDFVPQTNSISFNFLFASEEYQENYQCTFGDVFAFILTDSKGVSTNLAVIPNNKLPVSVTTIRPGVTGECNSKNLSYFDKINGDDSAISFHGQTVSMTAESLVVPGDSYTIKLVIADNRDSQVDSAVFLEAGSFSLGYDLGDDRTVASGNPACVNETIALDATVVGVDDYVWFKDDVEIAAWSGLSTVDVTEGGEYRVELVFSESCVATGTLEADFIPVPVNIDEPDSLIFCNVDGGDGKIVDLTVNDKLILGAQDSQIYQVTYYSSLEDAEAFQNAIETPEAYEITNASETFFTRISSGNSCYETSSFEVELLGVDFESGLEEEYILCLDSNGDTIDPLPVLNTELLTSEYGFTWYKDSISPENLITGAIDAFYTANEEGTYVVNLLNKELGCQFSLSTQVVTSPQAEVFEVVFVSDPFTDNNTIDIMAEGDGSYLYSVDDSDFSSGNRFENLTAGEHTAFVTDIHNCSTLSKEFTVVDFPRFFTPNGDGDNERWSIVGFAGMENPNVSIYNQYGMLLFQLNGNDSWDGTFNGKIVPSNDYWFRVEYTKDGERKEFKSHFSLKR</sequence>
<keyword evidence="1" id="KW-0732">Signal</keyword>
<protein>
    <submittedName>
        <fullName evidence="2">T9SS type B sorting domain-containing protein</fullName>
    </submittedName>
</protein>
<dbReference type="RefSeq" id="WP_214612239.1">
    <property type="nucleotide sequence ID" value="NZ_JACATN010000004.1"/>
</dbReference>
<organism evidence="2 3">
    <name type="scientific">Zobellia barbeyronii</name>
    <dbReference type="NCBI Taxonomy" id="2748009"/>
    <lineage>
        <taxon>Bacteria</taxon>
        <taxon>Pseudomonadati</taxon>
        <taxon>Bacteroidota</taxon>
        <taxon>Flavobacteriia</taxon>
        <taxon>Flavobacteriales</taxon>
        <taxon>Flavobacteriaceae</taxon>
        <taxon>Zobellia</taxon>
    </lineage>
</organism>
<dbReference type="NCBIfam" id="NF038133">
    <property type="entry name" value="choice_anch_L"/>
    <property type="match status" value="1"/>
</dbReference>
<evidence type="ECO:0000256" key="1">
    <source>
        <dbReference type="SAM" id="SignalP"/>
    </source>
</evidence>